<evidence type="ECO:0000313" key="2">
    <source>
        <dbReference type="Proteomes" id="UP001164929"/>
    </source>
</evidence>
<dbReference type="Proteomes" id="UP001164929">
    <property type="component" value="Chromosome 4"/>
</dbReference>
<protein>
    <submittedName>
        <fullName evidence="1">Uncharacterized protein</fullName>
    </submittedName>
</protein>
<accession>A0AAD6R3B5</accession>
<keyword evidence="2" id="KW-1185">Reference proteome</keyword>
<sequence length="50" mass="5893">MHLLGRNLNIPIQRALSRRKCCPEMVRSEVCLLHPYLFRICSQSWLPLPC</sequence>
<organism evidence="1 2">
    <name type="scientific">Populus alba x Populus x berolinensis</name>
    <dbReference type="NCBI Taxonomy" id="444605"/>
    <lineage>
        <taxon>Eukaryota</taxon>
        <taxon>Viridiplantae</taxon>
        <taxon>Streptophyta</taxon>
        <taxon>Embryophyta</taxon>
        <taxon>Tracheophyta</taxon>
        <taxon>Spermatophyta</taxon>
        <taxon>Magnoliopsida</taxon>
        <taxon>eudicotyledons</taxon>
        <taxon>Gunneridae</taxon>
        <taxon>Pentapetalae</taxon>
        <taxon>rosids</taxon>
        <taxon>fabids</taxon>
        <taxon>Malpighiales</taxon>
        <taxon>Salicaceae</taxon>
        <taxon>Saliceae</taxon>
        <taxon>Populus</taxon>
    </lineage>
</organism>
<comment type="caution">
    <text evidence="1">The sequence shown here is derived from an EMBL/GenBank/DDBJ whole genome shotgun (WGS) entry which is preliminary data.</text>
</comment>
<evidence type="ECO:0000313" key="1">
    <source>
        <dbReference type="EMBL" id="KAJ7001579.1"/>
    </source>
</evidence>
<proteinExistence type="predicted"/>
<dbReference type="AlphaFoldDB" id="A0AAD6R3B5"/>
<dbReference type="EMBL" id="JAQIZT010000004">
    <property type="protein sequence ID" value="KAJ7001579.1"/>
    <property type="molecule type" value="Genomic_DNA"/>
</dbReference>
<gene>
    <name evidence="1" type="ORF">NC653_011860</name>
</gene>
<name>A0AAD6R3B5_9ROSI</name>
<reference evidence="1 2" key="1">
    <citation type="journal article" date="2023" name="Mol. Ecol. Resour.">
        <title>Chromosome-level genome assembly of a triploid poplar Populus alba 'Berolinensis'.</title>
        <authorList>
            <person name="Chen S."/>
            <person name="Yu Y."/>
            <person name="Wang X."/>
            <person name="Wang S."/>
            <person name="Zhang T."/>
            <person name="Zhou Y."/>
            <person name="He R."/>
            <person name="Meng N."/>
            <person name="Wang Y."/>
            <person name="Liu W."/>
            <person name="Liu Z."/>
            <person name="Liu J."/>
            <person name="Guo Q."/>
            <person name="Huang H."/>
            <person name="Sederoff R.R."/>
            <person name="Wang G."/>
            <person name="Qu G."/>
            <person name="Chen S."/>
        </authorList>
    </citation>
    <scope>NUCLEOTIDE SEQUENCE [LARGE SCALE GENOMIC DNA]</scope>
    <source>
        <strain evidence="1">SC-2020</strain>
    </source>
</reference>